<keyword evidence="13" id="KW-0539">Nucleus</keyword>
<evidence type="ECO:0000256" key="2">
    <source>
        <dbReference type="ARBA" id="ARBA00004186"/>
    </source>
</evidence>
<dbReference type="Proteomes" id="UP000242875">
    <property type="component" value="Unassembled WGS sequence"/>
</dbReference>
<evidence type="ECO:0000256" key="15">
    <source>
        <dbReference type="ARBA" id="ARBA00023328"/>
    </source>
</evidence>
<dbReference type="Pfam" id="PF08649">
    <property type="entry name" value="DASH_Dad1"/>
    <property type="match status" value="1"/>
</dbReference>
<evidence type="ECO:0000256" key="9">
    <source>
        <dbReference type="ARBA" id="ARBA00022701"/>
    </source>
</evidence>
<comment type="caution">
    <text evidence="17">The sequence shown here is derived from an EMBL/GenBank/DDBJ whole genome shotgun (WGS) entry which is preliminary data.</text>
</comment>
<comment type="subcellular location">
    <subcellularLocation>
        <location evidence="3">Chromosome</location>
        <location evidence="3">Centromere</location>
        <location evidence="3">Kinetochore</location>
    </subcellularLocation>
    <subcellularLocation>
        <location evidence="2">Cytoplasm</location>
        <location evidence="2">Cytoskeleton</location>
        <location evidence="2">Spindle</location>
    </subcellularLocation>
    <subcellularLocation>
        <location evidence="1">Nucleus</location>
    </subcellularLocation>
</comment>
<evidence type="ECO:0000256" key="7">
    <source>
        <dbReference type="ARBA" id="ARBA00022490"/>
    </source>
</evidence>
<evidence type="ECO:0000256" key="16">
    <source>
        <dbReference type="ARBA" id="ARBA00030566"/>
    </source>
</evidence>
<evidence type="ECO:0000256" key="11">
    <source>
        <dbReference type="ARBA" id="ARBA00022838"/>
    </source>
</evidence>
<dbReference type="GO" id="GO:0044732">
    <property type="term" value="C:mitotic spindle pole body"/>
    <property type="evidence" value="ECO:0007669"/>
    <property type="project" value="TreeGrafter"/>
</dbReference>
<proteinExistence type="inferred from homology"/>
<evidence type="ECO:0000256" key="4">
    <source>
        <dbReference type="ARBA" id="ARBA00010146"/>
    </source>
</evidence>
<keyword evidence="14" id="KW-0131">Cell cycle</keyword>
<dbReference type="GO" id="GO:0051010">
    <property type="term" value="F:microtubule plus-end binding"/>
    <property type="evidence" value="ECO:0007669"/>
    <property type="project" value="TreeGrafter"/>
</dbReference>
<keyword evidence="9" id="KW-0493">Microtubule</keyword>
<keyword evidence="12" id="KW-0206">Cytoskeleton</keyword>
<evidence type="ECO:0000313" key="17">
    <source>
        <dbReference type="EMBL" id="OZJ04963.1"/>
    </source>
</evidence>
<keyword evidence="11" id="KW-0995">Kinetochore</keyword>
<name>A0A261Y2X7_9FUNG</name>
<evidence type="ECO:0000256" key="10">
    <source>
        <dbReference type="ARBA" id="ARBA00022776"/>
    </source>
</evidence>
<dbReference type="GO" id="GO:0042729">
    <property type="term" value="C:DASH complex"/>
    <property type="evidence" value="ECO:0007669"/>
    <property type="project" value="InterPro"/>
</dbReference>
<organism evidence="17 18">
    <name type="scientific">Bifiguratus adelaidae</name>
    <dbReference type="NCBI Taxonomy" id="1938954"/>
    <lineage>
        <taxon>Eukaryota</taxon>
        <taxon>Fungi</taxon>
        <taxon>Fungi incertae sedis</taxon>
        <taxon>Mucoromycota</taxon>
        <taxon>Mucoromycotina</taxon>
        <taxon>Endogonomycetes</taxon>
        <taxon>Endogonales</taxon>
        <taxon>Endogonales incertae sedis</taxon>
        <taxon>Bifiguratus</taxon>
    </lineage>
</organism>
<evidence type="ECO:0000256" key="1">
    <source>
        <dbReference type="ARBA" id="ARBA00004123"/>
    </source>
</evidence>
<evidence type="ECO:0000256" key="13">
    <source>
        <dbReference type="ARBA" id="ARBA00023242"/>
    </source>
</evidence>
<evidence type="ECO:0000256" key="5">
    <source>
        <dbReference type="ARBA" id="ARBA00020261"/>
    </source>
</evidence>
<keyword evidence="6" id="KW-0158">Chromosome</keyword>
<dbReference type="PANTHER" id="PTHR28025:SF1">
    <property type="entry name" value="DASH COMPLEX SUBUNIT DAD1"/>
    <property type="match status" value="1"/>
</dbReference>
<evidence type="ECO:0000256" key="3">
    <source>
        <dbReference type="ARBA" id="ARBA00004629"/>
    </source>
</evidence>
<keyword evidence="7" id="KW-0963">Cytoplasm</keyword>
<protein>
    <recommendedName>
        <fullName evidence="5">DASH complex subunit DAD1</fullName>
    </recommendedName>
    <alternativeName>
        <fullName evidence="16">Outer kinetochore protein DAD1</fullName>
    </alternativeName>
</protein>
<evidence type="ECO:0000256" key="8">
    <source>
        <dbReference type="ARBA" id="ARBA00022618"/>
    </source>
</evidence>
<comment type="similarity">
    <text evidence="4">Belongs to the DASH complex DAD1 family.</text>
</comment>
<dbReference type="EMBL" id="MVBO01000025">
    <property type="protein sequence ID" value="OZJ04963.1"/>
    <property type="molecule type" value="Genomic_DNA"/>
</dbReference>
<dbReference type="PANTHER" id="PTHR28025">
    <property type="entry name" value="DASH COMPLEX SUBUNIT DAD1"/>
    <property type="match status" value="1"/>
</dbReference>
<dbReference type="GO" id="GO:0005876">
    <property type="term" value="C:spindle microtubule"/>
    <property type="evidence" value="ECO:0007669"/>
    <property type="project" value="TreeGrafter"/>
</dbReference>
<accession>A0A261Y2X7</accession>
<evidence type="ECO:0000256" key="6">
    <source>
        <dbReference type="ARBA" id="ARBA00022454"/>
    </source>
</evidence>
<keyword evidence="8" id="KW-0132">Cell division</keyword>
<keyword evidence="15" id="KW-0137">Centromere</keyword>
<dbReference type="AlphaFoldDB" id="A0A261Y2X7"/>
<keyword evidence="18" id="KW-1185">Reference proteome</keyword>
<dbReference type="GO" id="GO:0072686">
    <property type="term" value="C:mitotic spindle"/>
    <property type="evidence" value="ECO:0007669"/>
    <property type="project" value="InterPro"/>
</dbReference>
<reference evidence="17 18" key="1">
    <citation type="journal article" date="2017" name="Mycologia">
        <title>Bifiguratus adelaidae, gen. et sp. nov., a new member of Mucoromycotina in endophytic and soil-dwelling habitats.</title>
        <authorList>
            <person name="Torres-Cruz T.J."/>
            <person name="Billingsley Tobias T.L."/>
            <person name="Almatruk M."/>
            <person name="Hesse C."/>
            <person name="Kuske C.R."/>
            <person name="Desiro A."/>
            <person name="Benucci G.M."/>
            <person name="Bonito G."/>
            <person name="Stajich J.E."/>
            <person name="Dunlap C."/>
            <person name="Arnold A.E."/>
            <person name="Porras-Alfaro A."/>
        </authorList>
    </citation>
    <scope>NUCLEOTIDE SEQUENCE [LARGE SCALE GENOMIC DNA]</scope>
    <source>
        <strain evidence="17 18">AZ0501</strain>
    </source>
</reference>
<evidence type="ECO:0000256" key="12">
    <source>
        <dbReference type="ARBA" id="ARBA00023212"/>
    </source>
</evidence>
<evidence type="ECO:0000256" key="14">
    <source>
        <dbReference type="ARBA" id="ARBA00023306"/>
    </source>
</evidence>
<evidence type="ECO:0000313" key="18">
    <source>
        <dbReference type="Proteomes" id="UP000242875"/>
    </source>
</evidence>
<dbReference type="GO" id="GO:0051301">
    <property type="term" value="P:cell division"/>
    <property type="evidence" value="ECO:0007669"/>
    <property type="project" value="UniProtKB-KW"/>
</dbReference>
<sequence length="76" mass="8618">MEQTNGRIGSSYEKERDQLVLSIHTGLDQVITNLTLLSRNLDSVVTIGRDFDNISALWTDFHDAIVQKDVNENVTR</sequence>
<gene>
    <name evidence="17" type="ORF">BZG36_01732</name>
</gene>
<dbReference type="OrthoDB" id="5566853at2759"/>
<dbReference type="InterPro" id="IPR013958">
    <property type="entry name" value="DASH_Dad1"/>
</dbReference>
<keyword evidence="10" id="KW-0498">Mitosis</keyword>